<name>A0ABP1B572_9BRYO</name>
<proteinExistence type="predicted"/>
<reference evidence="1" key="1">
    <citation type="submission" date="2024-03" db="EMBL/GenBank/DDBJ databases">
        <authorList>
            <consortium name="ELIXIR-Norway"/>
            <consortium name="Elixir Norway"/>
        </authorList>
    </citation>
    <scope>NUCLEOTIDE SEQUENCE</scope>
</reference>
<protein>
    <submittedName>
        <fullName evidence="1">Uncharacterized protein</fullName>
    </submittedName>
</protein>
<dbReference type="EMBL" id="OZ023720">
    <property type="protein sequence ID" value="CAK9869928.1"/>
    <property type="molecule type" value="Genomic_DNA"/>
</dbReference>
<gene>
    <name evidence="1" type="ORF">CSSPJE1EN2_LOCUS12665</name>
</gene>
<dbReference type="Proteomes" id="UP001497522">
    <property type="component" value="Chromosome 19"/>
</dbReference>
<accession>A0ABP1B572</accession>
<evidence type="ECO:0000313" key="1">
    <source>
        <dbReference type="EMBL" id="CAK9869928.1"/>
    </source>
</evidence>
<organism evidence="1 2">
    <name type="scientific">Sphagnum jensenii</name>
    <dbReference type="NCBI Taxonomy" id="128206"/>
    <lineage>
        <taxon>Eukaryota</taxon>
        <taxon>Viridiplantae</taxon>
        <taxon>Streptophyta</taxon>
        <taxon>Embryophyta</taxon>
        <taxon>Bryophyta</taxon>
        <taxon>Sphagnophytina</taxon>
        <taxon>Sphagnopsida</taxon>
        <taxon>Sphagnales</taxon>
        <taxon>Sphagnaceae</taxon>
        <taxon>Sphagnum</taxon>
    </lineage>
</organism>
<keyword evidence="2" id="KW-1185">Reference proteome</keyword>
<sequence length="136" mass="15239">MQLNIFTLCEAGWHMKLNISTLCGADWHMKLNISTLCKAGWHMKLSISTPCEAGWHMKLNISVLSPGARFFFSSIPKYDQSLCRVEMPHAFRSTQSQGYEPEISSAKPLKLEGTYFTGFMGRKLCSLGSLSIRQSG</sequence>
<evidence type="ECO:0000313" key="2">
    <source>
        <dbReference type="Proteomes" id="UP001497522"/>
    </source>
</evidence>